<dbReference type="RefSeq" id="WP_020817251.1">
    <property type="nucleotide sequence ID" value="NZ_ATAY01000098.1"/>
</dbReference>
<feature type="transmembrane region" description="Helical" evidence="3">
    <location>
        <begin position="299"/>
        <end position="319"/>
    </location>
</feature>
<dbReference type="STRING" id="1330534.L323_19495"/>
<evidence type="ECO:0000313" key="6">
    <source>
        <dbReference type="EMBL" id="EPR07713.1"/>
    </source>
</evidence>
<sequence>MNFLGTWMLRFAFTCGLISFLLITFKNEKEESKNLGILAGIVASFGVLISSILLFYSLVSGNYSVEYVYHNTEKSLPLIYKISAFWSGSSGSMLFWTSVLAVLLIIVYFRNKEESSTKTISGVLLFVMTLFMFVVTFIKNPFKLVSEQSDGFGLNPALQSLGMVFHPPVIIIAFSFFFIAFGYQLFDIRKNTEEHVNITWKWAMWGWILLTFGIVTGGIWAYTELGWGGYWAWDPIENSSLVNWLFATAFLHGLRSKGNNNKRRNFVLIFLTAFTILVGTYIARSGLLESVHAYSSRGVTVVFGVVLLVLVLLFIFYYFKIKRLHTEDIINKPDETAFKKTFLNIIKPCNLFSTISIITAVLIFGGTTFPLYGGLFLKDVSATPISFYEYVFGIFGLLVLLFLAINPSLFIRKVLLIPGAVSGLTVLGLMLFLSDYGCLTKLSLSVCAMLAVNLVIELVINYKKHISNPKRVAVLLLHAPLIIMAVGFAGSMGMPLNTDKTLEKGNTMVVGEYEVKYRNLYWKEETGKTTAVSVLGVNGPKGKFQLKPELSYYQKMKTSHSRAVIKSGLKEDLYIIFEGIDEKDNISLKVKVVKWVNLVWIGSILLVVCTILYYFSENKKTKIVIKNNLEQEV</sequence>
<feature type="transmembrane region" description="Helical" evidence="3">
    <location>
        <begin position="385"/>
        <end position="405"/>
    </location>
</feature>
<keyword evidence="3" id="KW-0812">Transmembrane</keyword>
<feature type="domain" description="Cytochrome c assembly protein" evidence="4">
    <location>
        <begin position="86"/>
        <end position="285"/>
    </location>
</feature>
<feature type="transmembrane region" description="Helical" evidence="3">
    <location>
        <begin position="349"/>
        <end position="373"/>
    </location>
</feature>
<feature type="transmembrane region" description="Helical" evidence="3">
    <location>
        <begin position="235"/>
        <end position="254"/>
    </location>
</feature>
<feature type="transmembrane region" description="Helical" evidence="3">
    <location>
        <begin position="158"/>
        <end position="181"/>
    </location>
</feature>
<dbReference type="GO" id="GO:0017004">
    <property type="term" value="P:cytochrome complex assembly"/>
    <property type="evidence" value="ECO:0007669"/>
    <property type="project" value="UniProtKB-KW"/>
</dbReference>
<evidence type="ECO:0000256" key="1">
    <source>
        <dbReference type="ARBA" id="ARBA00009186"/>
    </source>
</evidence>
<dbReference type="InterPro" id="IPR003567">
    <property type="entry name" value="Cyt_c_biogenesis"/>
</dbReference>
<organism evidence="6 7">
    <name type="scientific">Ruminiclostridium papyrosolvens C7</name>
    <dbReference type="NCBI Taxonomy" id="1330534"/>
    <lineage>
        <taxon>Bacteria</taxon>
        <taxon>Bacillati</taxon>
        <taxon>Bacillota</taxon>
        <taxon>Clostridia</taxon>
        <taxon>Eubacteriales</taxon>
        <taxon>Oscillospiraceae</taxon>
        <taxon>Ruminiclostridium</taxon>
    </lineage>
</organism>
<name>U4QWR0_9FIRM</name>
<dbReference type="Pfam" id="PF01578">
    <property type="entry name" value="Cytochrom_C_asm"/>
    <property type="match status" value="1"/>
</dbReference>
<accession>U4QWR0</accession>
<keyword evidence="3" id="KW-0472">Membrane</keyword>
<gene>
    <name evidence="6" type="ORF">L323_19495</name>
</gene>
<feature type="domain" description="Cytochrome c-type biogenesis protein CcmF C-terminal" evidence="5">
    <location>
        <begin position="358"/>
        <end position="612"/>
    </location>
</feature>
<evidence type="ECO:0000256" key="3">
    <source>
        <dbReference type="SAM" id="Phobius"/>
    </source>
</evidence>
<comment type="similarity">
    <text evidence="1">Belongs to the CcmF/CycK/Ccl1/NrfE/CcsA family.</text>
</comment>
<dbReference type="InterPro" id="IPR032523">
    <property type="entry name" value="CcmF_C"/>
</dbReference>
<feature type="transmembrane region" description="Helical" evidence="3">
    <location>
        <begin position="120"/>
        <end position="138"/>
    </location>
</feature>
<keyword evidence="3" id="KW-1133">Transmembrane helix</keyword>
<dbReference type="GO" id="GO:0016020">
    <property type="term" value="C:membrane"/>
    <property type="evidence" value="ECO:0007669"/>
    <property type="project" value="InterPro"/>
</dbReference>
<dbReference type="OrthoDB" id="9761451at2"/>
<dbReference type="AlphaFoldDB" id="U4QWR0"/>
<feature type="transmembrane region" description="Helical" evidence="3">
    <location>
        <begin position="439"/>
        <end position="460"/>
    </location>
</feature>
<feature type="transmembrane region" description="Helical" evidence="3">
    <location>
        <begin position="6"/>
        <end position="25"/>
    </location>
</feature>
<reference evidence="6 7" key="1">
    <citation type="journal article" date="2013" name="Genome Announc.">
        <title>Draft Genome Sequence of the Cellulolytic Bacterium Clostridium papyrosolvens C7 (ATCC 700395).</title>
        <authorList>
            <person name="Zepeda V."/>
            <person name="Dassa B."/>
            <person name="Borovok I."/>
            <person name="Lamed R."/>
            <person name="Bayer E.A."/>
            <person name="Cate J.H."/>
        </authorList>
    </citation>
    <scope>NUCLEOTIDE SEQUENCE [LARGE SCALE GENOMIC DNA]</scope>
    <source>
        <strain evidence="6 7">C7</strain>
    </source>
</reference>
<feature type="transmembrane region" description="Helical" evidence="3">
    <location>
        <begin position="266"/>
        <end position="287"/>
    </location>
</feature>
<evidence type="ECO:0000259" key="5">
    <source>
        <dbReference type="Pfam" id="PF16327"/>
    </source>
</evidence>
<evidence type="ECO:0000313" key="7">
    <source>
        <dbReference type="Proteomes" id="UP000016860"/>
    </source>
</evidence>
<dbReference type="PANTHER" id="PTHR43653:SF1">
    <property type="entry name" value="CYTOCHROME C-TYPE BIOGENESIS PROTEIN CCMF"/>
    <property type="match status" value="1"/>
</dbReference>
<evidence type="ECO:0000259" key="4">
    <source>
        <dbReference type="Pfam" id="PF01578"/>
    </source>
</evidence>
<dbReference type="PANTHER" id="PTHR43653">
    <property type="entry name" value="CYTOCHROME C ASSEMBLY PROTEIN-RELATED"/>
    <property type="match status" value="1"/>
</dbReference>
<dbReference type="PRINTS" id="PR01410">
    <property type="entry name" value="CCBIOGENESIS"/>
</dbReference>
<feature type="transmembrane region" description="Helical" evidence="3">
    <location>
        <begin position="595"/>
        <end position="615"/>
    </location>
</feature>
<dbReference type="InterPro" id="IPR002541">
    <property type="entry name" value="Cyt_c_assembly"/>
</dbReference>
<feature type="transmembrane region" description="Helical" evidence="3">
    <location>
        <begin position="202"/>
        <end position="223"/>
    </location>
</feature>
<feature type="transmembrane region" description="Helical" evidence="3">
    <location>
        <begin position="37"/>
        <end position="58"/>
    </location>
</feature>
<proteinExistence type="inferred from homology"/>
<dbReference type="Pfam" id="PF16327">
    <property type="entry name" value="CcmF_C"/>
    <property type="match status" value="1"/>
</dbReference>
<feature type="transmembrane region" description="Helical" evidence="3">
    <location>
        <begin position="472"/>
        <end position="494"/>
    </location>
</feature>
<dbReference type="Proteomes" id="UP000016860">
    <property type="component" value="Unassembled WGS sequence"/>
</dbReference>
<protein>
    <submittedName>
        <fullName evidence="6">Cytochrome C biogenesis protein</fullName>
    </submittedName>
</protein>
<dbReference type="GO" id="GO:0020037">
    <property type="term" value="F:heme binding"/>
    <property type="evidence" value="ECO:0007669"/>
    <property type="project" value="InterPro"/>
</dbReference>
<feature type="transmembrane region" description="Helical" evidence="3">
    <location>
        <begin position="414"/>
        <end position="433"/>
    </location>
</feature>
<dbReference type="PATRIC" id="fig|1330534.3.peg.3868"/>
<keyword evidence="2" id="KW-0201">Cytochrome c-type biogenesis</keyword>
<dbReference type="GO" id="GO:0015232">
    <property type="term" value="F:heme transmembrane transporter activity"/>
    <property type="evidence" value="ECO:0007669"/>
    <property type="project" value="InterPro"/>
</dbReference>
<evidence type="ECO:0000256" key="2">
    <source>
        <dbReference type="ARBA" id="ARBA00022748"/>
    </source>
</evidence>
<dbReference type="EMBL" id="ATAY01000098">
    <property type="protein sequence ID" value="EPR07713.1"/>
    <property type="molecule type" value="Genomic_DNA"/>
</dbReference>
<feature type="transmembrane region" description="Helical" evidence="3">
    <location>
        <begin position="78"/>
        <end position="108"/>
    </location>
</feature>
<comment type="caution">
    <text evidence="6">The sequence shown here is derived from an EMBL/GenBank/DDBJ whole genome shotgun (WGS) entry which is preliminary data.</text>
</comment>